<dbReference type="GO" id="GO:0043709">
    <property type="term" value="P:cell adhesion involved in single-species biofilm formation"/>
    <property type="evidence" value="ECO:0007669"/>
    <property type="project" value="TreeGrafter"/>
</dbReference>
<feature type="signal peptide" evidence="1">
    <location>
        <begin position="1"/>
        <end position="22"/>
    </location>
</feature>
<evidence type="ECO:0000313" key="3">
    <source>
        <dbReference type="EMBL" id="OBU10738.1"/>
    </source>
</evidence>
<protein>
    <recommendedName>
        <fullName evidence="2">Fimbrial-type adhesion domain-containing protein</fullName>
    </recommendedName>
</protein>
<organism evidence="3 4">
    <name type="scientific">Morganella psychrotolerans</name>
    <dbReference type="NCBI Taxonomy" id="368603"/>
    <lineage>
        <taxon>Bacteria</taxon>
        <taxon>Pseudomonadati</taxon>
        <taxon>Pseudomonadota</taxon>
        <taxon>Gammaproteobacteria</taxon>
        <taxon>Enterobacterales</taxon>
        <taxon>Morganellaceae</taxon>
        <taxon>Morganella</taxon>
    </lineage>
</organism>
<dbReference type="GO" id="GO:0009289">
    <property type="term" value="C:pilus"/>
    <property type="evidence" value="ECO:0007669"/>
    <property type="project" value="InterPro"/>
</dbReference>
<evidence type="ECO:0000259" key="2">
    <source>
        <dbReference type="Pfam" id="PF00419"/>
    </source>
</evidence>
<feature type="domain" description="Fimbrial-type adhesion" evidence="2">
    <location>
        <begin position="30"/>
        <end position="186"/>
    </location>
</feature>
<comment type="caution">
    <text evidence="3">The sequence shown here is derived from an EMBL/GenBank/DDBJ whole genome shotgun (WGS) entry which is preliminary data.</text>
</comment>
<dbReference type="Proteomes" id="UP000092247">
    <property type="component" value="Unassembled WGS sequence"/>
</dbReference>
<accession>A0A1B8HMQ7</accession>
<sequence length="186" mass="19546">MNKIKLALLVSGALLAGSNAFAEGQGTVTFDGLLITETCVIEPADKDQTVKLPAVSIKTLDVAGKEGGYTPFKVRVTCPTPKISDALLNNEVAMNFEPTGATTAWDPATGNLKNSLTGANDAKNVQVKIITGDGNSTQIKIGDHGQWVKPDAAGKVEFKYFGGYYATGITTAGKVAAKVMYTLVYQ</sequence>
<keyword evidence="1" id="KW-0732">Signal</keyword>
<feature type="chain" id="PRO_5008609826" description="Fimbrial-type adhesion domain-containing protein" evidence="1">
    <location>
        <begin position="23"/>
        <end position="186"/>
    </location>
</feature>
<dbReference type="InterPro" id="IPR050263">
    <property type="entry name" value="Bact_Fimbrial_Adh_Pro"/>
</dbReference>
<dbReference type="RefSeq" id="WP_067421422.1">
    <property type="nucleotide sequence ID" value="NZ_CBCPID010000017.1"/>
</dbReference>
<gene>
    <name evidence="3" type="ORF">AYY17_14515</name>
</gene>
<dbReference type="Pfam" id="PF00419">
    <property type="entry name" value="Fimbrial"/>
    <property type="match status" value="1"/>
</dbReference>
<dbReference type="PANTHER" id="PTHR33420">
    <property type="entry name" value="FIMBRIAL SUBUNIT ELFA-RELATED"/>
    <property type="match status" value="1"/>
</dbReference>
<dbReference type="SUPFAM" id="SSF49401">
    <property type="entry name" value="Bacterial adhesins"/>
    <property type="match status" value="1"/>
</dbReference>
<dbReference type="InterPro" id="IPR008966">
    <property type="entry name" value="Adhesion_dom_sf"/>
</dbReference>
<evidence type="ECO:0000256" key="1">
    <source>
        <dbReference type="SAM" id="SignalP"/>
    </source>
</evidence>
<dbReference type="Gene3D" id="2.60.40.1090">
    <property type="entry name" value="Fimbrial-type adhesion domain"/>
    <property type="match status" value="1"/>
</dbReference>
<dbReference type="PANTHER" id="PTHR33420:SF10">
    <property type="entry name" value="FIMBRIAE MAJOR SUBUNIT"/>
    <property type="match status" value="1"/>
</dbReference>
<dbReference type="InterPro" id="IPR000259">
    <property type="entry name" value="Adhesion_dom_fimbrial"/>
</dbReference>
<dbReference type="InterPro" id="IPR036937">
    <property type="entry name" value="Adhesion_dom_fimbrial_sf"/>
</dbReference>
<evidence type="ECO:0000313" key="4">
    <source>
        <dbReference type="Proteomes" id="UP000092247"/>
    </source>
</evidence>
<reference evidence="3 4" key="1">
    <citation type="submission" date="2016-06" db="EMBL/GenBank/DDBJ databases">
        <authorList>
            <person name="Kjaerup R.B."/>
            <person name="Dalgaard T.S."/>
            <person name="Juul-Madsen H.R."/>
        </authorList>
    </citation>
    <scope>NUCLEOTIDE SEQUENCE [LARGE SCALE GENOMIC DNA]</scope>
    <source>
        <strain evidence="3 4">GCSL-Mp3</strain>
    </source>
</reference>
<name>A0A1B8HMQ7_9GAMM</name>
<proteinExistence type="predicted"/>
<dbReference type="EMBL" id="LZEX01000002">
    <property type="protein sequence ID" value="OBU10738.1"/>
    <property type="molecule type" value="Genomic_DNA"/>
</dbReference>
<dbReference type="AlphaFoldDB" id="A0A1B8HMQ7"/>